<dbReference type="Gene3D" id="1.25.40.10">
    <property type="entry name" value="Tetratricopeptide repeat domain"/>
    <property type="match status" value="1"/>
</dbReference>
<reference evidence="1 2" key="1">
    <citation type="submission" date="2024-05" db="EMBL/GenBank/DDBJ databases">
        <title>A draft genome resource for the thread blight pathogen Marasmius tenuissimus strain MS-2.</title>
        <authorList>
            <person name="Yulfo-Soto G.E."/>
            <person name="Baruah I.K."/>
            <person name="Amoako-Attah I."/>
            <person name="Bukari Y."/>
            <person name="Meinhardt L.W."/>
            <person name="Bailey B.A."/>
            <person name="Cohen S.P."/>
        </authorList>
    </citation>
    <scope>NUCLEOTIDE SEQUENCE [LARGE SCALE GENOMIC DNA]</scope>
    <source>
        <strain evidence="1 2">MS-2</strain>
    </source>
</reference>
<keyword evidence="2" id="KW-1185">Reference proteome</keyword>
<name>A0ABR2ZFZ6_9AGAR</name>
<dbReference type="EMBL" id="JBBXMP010000229">
    <property type="protein sequence ID" value="KAL0059382.1"/>
    <property type="molecule type" value="Genomic_DNA"/>
</dbReference>
<dbReference type="InterPro" id="IPR011990">
    <property type="entry name" value="TPR-like_helical_dom_sf"/>
</dbReference>
<dbReference type="Proteomes" id="UP001437256">
    <property type="component" value="Unassembled WGS sequence"/>
</dbReference>
<proteinExistence type="predicted"/>
<accession>A0ABR2ZFZ6</accession>
<protein>
    <submittedName>
        <fullName evidence="1">Uncharacterized protein</fullName>
    </submittedName>
</protein>
<gene>
    <name evidence="1" type="ORF">AAF712_013860</name>
</gene>
<comment type="caution">
    <text evidence="1">The sequence shown here is derived from an EMBL/GenBank/DDBJ whole genome shotgun (WGS) entry which is preliminary data.</text>
</comment>
<organism evidence="1 2">
    <name type="scientific">Marasmius tenuissimus</name>
    <dbReference type="NCBI Taxonomy" id="585030"/>
    <lineage>
        <taxon>Eukaryota</taxon>
        <taxon>Fungi</taxon>
        <taxon>Dikarya</taxon>
        <taxon>Basidiomycota</taxon>
        <taxon>Agaricomycotina</taxon>
        <taxon>Agaricomycetes</taxon>
        <taxon>Agaricomycetidae</taxon>
        <taxon>Agaricales</taxon>
        <taxon>Marasmiineae</taxon>
        <taxon>Marasmiaceae</taxon>
        <taxon>Marasmius</taxon>
    </lineage>
</organism>
<evidence type="ECO:0000313" key="1">
    <source>
        <dbReference type="EMBL" id="KAL0059382.1"/>
    </source>
</evidence>
<dbReference type="SUPFAM" id="SSF48452">
    <property type="entry name" value="TPR-like"/>
    <property type="match status" value="1"/>
</dbReference>
<sequence>MCHANRSAAWMIEGEGKDAEKALDAGKKAEHSDPGYAKGYFRQARALEAQGKIKEVQEAIIRGLKRPELERDSSLAEVLIELQTDGKGLPDDLESFKEWFTGVTETDLESAKKLEGPGCAWVDRCNDHRQKLEERAKSQQP</sequence>
<evidence type="ECO:0000313" key="2">
    <source>
        <dbReference type="Proteomes" id="UP001437256"/>
    </source>
</evidence>